<protein>
    <recommendedName>
        <fullName evidence="4">Zn(2)-C6 fungal-type domain-containing protein</fullName>
    </recommendedName>
</protein>
<keyword evidence="3" id="KW-1185">Reference proteome</keyword>
<reference evidence="2 3" key="1">
    <citation type="journal article" date="2016" name="Mol. Biol. Evol.">
        <title>Comparative Genomics of Early-Diverging Mushroom-Forming Fungi Provides Insights into the Origins of Lignocellulose Decay Capabilities.</title>
        <authorList>
            <person name="Nagy L.G."/>
            <person name="Riley R."/>
            <person name="Tritt A."/>
            <person name="Adam C."/>
            <person name="Daum C."/>
            <person name="Floudas D."/>
            <person name="Sun H."/>
            <person name="Yadav J.S."/>
            <person name="Pangilinan J."/>
            <person name="Larsson K.H."/>
            <person name="Matsuura K."/>
            <person name="Barry K."/>
            <person name="Labutti K."/>
            <person name="Kuo R."/>
            <person name="Ohm R.A."/>
            <person name="Bhattacharya S.S."/>
            <person name="Shirouzu T."/>
            <person name="Yoshinaga Y."/>
            <person name="Martin F.M."/>
            <person name="Grigoriev I.V."/>
            <person name="Hibbett D.S."/>
        </authorList>
    </citation>
    <scope>NUCLEOTIDE SEQUENCE [LARGE SCALE GENOMIC DNA]</scope>
    <source>
        <strain evidence="2 3">TUFC12733</strain>
    </source>
</reference>
<name>A0A167GGL3_CALVF</name>
<feature type="compositionally biased region" description="Acidic residues" evidence="1">
    <location>
        <begin position="326"/>
        <end position="340"/>
    </location>
</feature>
<proteinExistence type="predicted"/>
<evidence type="ECO:0008006" key="4">
    <source>
        <dbReference type="Google" id="ProtNLM"/>
    </source>
</evidence>
<accession>A0A167GGL3</accession>
<dbReference type="AlphaFoldDB" id="A0A167GGL3"/>
<evidence type="ECO:0000313" key="2">
    <source>
        <dbReference type="EMBL" id="KZO90534.1"/>
    </source>
</evidence>
<dbReference type="EMBL" id="KV417339">
    <property type="protein sequence ID" value="KZO90534.1"/>
    <property type="molecule type" value="Genomic_DNA"/>
</dbReference>
<feature type="compositionally biased region" description="Basic and acidic residues" evidence="1">
    <location>
        <begin position="347"/>
        <end position="367"/>
    </location>
</feature>
<feature type="region of interest" description="Disordered" evidence="1">
    <location>
        <begin position="189"/>
        <end position="367"/>
    </location>
</feature>
<organism evidence="2 3">
    <name type="scientific">Calocera viscosa (strain TUFC12733)</name>
    <dbReference type="NCBI Taxonomy" id="1330018"/>
    <lineage>
        <taxon>Eukaryota</taxon>
        <taxon>Fungi</taxon>
        <taxon>Dikarya</taxon>
        <taxon>Basidiomycota</taxon>
        <taxon>Agaricomycotina</taxon>
        <taxon>Dacrymycetes</taxon>
        <taxon>Dacrymycetales</taxon>
        <taxon>Dacrymycetaceae</taxon>
        <taxon>Calocera</taxon>
    </lineage>
</organism>
<evidence type="ECO:0000256" key="1">
    <source>
        <dbReference type="SAM" id="MobiDB-lite"/>
    </source>
</evidence>
<sequence>MVGRAGIRNRPKGFRVQTQDHYRDMPSGTRPNTRVVRQFSYVSWRAHNGVRCRLDTGPGRCDTCIRQGRPICSREFQQVCWHCKATKVKCTYGVLGGAMKNGGRDGPGAMAMMANFLTDWRLCSDEVLGAQTGNIAPEYGKDDWRQSAPAMDFDASLSLTPYQDSMPPPRAADFPRGYFEPVIEIRDERSRTSAWQGPPPPPGRPTAAPEPRSGGSTCESTPLFLPPSPPGLVRPLVQRRAPPILSPPPLVRPPNQRRPPPPHEGSPEVGDPPRPRRDQPRPRPTNNPQTDRYARPPSAAQPNAEAGPSRPTVTQRHGWNVLISDPESEEHEDSDEEVDQLDPNNEYARDLGRATRNSIKDRGRTRR</sequence>
<feature type="compositionally biased region" description="Pro residues" evidence="1">
    <location>
        <begin position="244"/>
        <end position="264"/>
    </location>
</feature>
<dbReference type="Proteomes" id="UP000076738">
    <property type="component" value="Unassembled WGS sequence"/>
</dbReference>
<dbReference type="OrthoDB" id="10661343at2759"/>
<evidence type="ECO:0000313" key="3">
    <source>
        <dbReference type="Proteomes" id="UP000076738"/>
    </source>
</evidence>
<gene>
    <name evidence="2" type="ORF">CALVIDRAFT_568955</name>
</gene>
<feature type="compositionally biased region" description="Basic and acidic residues" evidence="1">
    <location>
        <begin position="271"/>
        <end position="281"/>
    </location>
</feature>